<dbReference type="EMBL" id="CP129118">
    <property type="protein sequence ID" value="WOV88713.1"/>
    <property type="molecule type" value="Genomic_DNA"/>
</dbReference>
<dbReference type="Proteomes" id="UP001303902">
    <property type="component" value="Chromosome"/>
</dbReference>
<sequence length="40" mass="4980">MNDVWTFRERFGLLVEVMDFLQELWTFAELFGLLEEFMEF</sequence>
<accession>A0ABZ0L9F4</accession>
<proteinExistence type="predicted"/>
<reference evidence="1 2" key="1">
    <citation type="submission" date="2023-06" db="EMBL/GenBank/DDBJ databases">
        <title>Sporosarcina sp. nov., isolated from Korean tranditional fermented seafood 'Jeotgal'.</title>
        <authorList>
            <person name="Yang A.I."/>
            <person name="Shin N.-R."/>
        </authorList>
    </citation>
    <scope>NUCLEOTIDE SEQUENCE [LARGE SCALE GENOMIC DNA]</scope>
    <source>
        <strain evidence="1 2">T2O-4</strain>
    </source>
</reference>
<dbReference type="RefSeq" id="WP_317970055.1">
    <property type="nucleotide sequence ID" value="NZ_CP129118.1"/>
</dbReference>
<name>A0ABZ0L9F4_9BACL</name>
<evidence type="ECO:0000313" key="2">
    <source>
        <dbReference type="Proteomes" id="UP001303902"/>
    </source>
</evidence>
<organism evidence="1 2">
    <name type="scientific">Sporosarcina oncorhynchi</name>
    <dbReference type="NCBI Taxonomy" id="3056444"/>
    <lineage>
        <taxon>Bacteria</taxon>
        <taxon>Bacillati</taxon>
        <taxon>Bacillota</taxon>
        <taxon>Bacilli</taxon>
        <taxon>Bacillales</taxon>
        <taxon>Caryophanaceae</taxon>
        <taxon>Sporosarcina</taxon>
    </lineage>
</organism>
<evidence type="ECO:0000313" key="1">
    <source>
        <dbReference type="EMBL" id="WOV88713.1"/>
    </source>
</evidence>
<keyword evidence="2" id="KW-1185">Reference proteome</keyword>
<protein>
    <submittedName>
        <fullName evidence="1">Uncharacterized protein</fullName>
    </submittedName>
</protein>
<gene>
    <name evidence="1" type="ORF">QWT69_06295</name>
</gene>